<feature type="signal peptide" evidence="1">
    <location>
        <begin position="1"/>
        <end position="20"/>
    </location>
</feature>
<proteinExistence type="predicted"/>
<dbReference type="AlphaFoldDB" id="A0A4D7K8X4"/>
<name>A0A4D7K8X4_9BACT</name>
<dbReference type="Proteomes" id="UP000298616">
    <property type="component" value="Chromosome"/>
</dbReference>
<evidence type="ECO:0008006" key="4">
    <source>
        <dbReference type="Google" id="ProtNLM"/>
    </source>
</evidence>
<evidence type="ECO:0000256" key="1">
    <source>
        <dbReference type="SAM" id="SignalP"/>
    </source>
</evidence>
<gene>
    <name evidence="2" type="ORF">DCC35_13795</name>
</gene>
<evidence type="ECO:0000313" key="2">
    <source>
        <dbReference type="EMBL" id="QCK15738.1"/>
    </source>
</evidence>
<protein>
    <recommendedName>
        <fullName evidence="4">Outer membrane protein beta-barrel domain-containing protein</fullName>
    </recommendedName>
</protein>
<organism evidence="2 3">
    <name type="scientific">Mangrovivirga cuniculi</name>
    <dbReference type="NCBI Taxonomy" id="2715131"/>
    <lineage>
        <taxon>Bacteria</taxon>
        <taxon>Pseudomonadati</taxon>
        <taxon>Bacteroidota</taxon>
        <taxon>Cytophagia</taxon>
        <taxon>Cytophagales</taxon>
        <taxon>Mangrovivirgaceae</taxon>
        <taxon>Mangrovivirga</taxon>
    </lineage>
</organism>
<dbReference type="EMBL" id="CP028923">
    <property type="protein sequence ID" value="QCK15738.1"/>
    <property type="molecule type" value="Genomic_DNA"/>
</dbReference>
<reference evidence="2 3" key="1">
    <citation type="submission" date="2018-04" db="EMBL/GenBank/DDBJ databases">
        <title>Complete genome uncultured novel isolate.</title>
        <authorList>
            <person name="Merlino G."/>
        </authorList>
    </citation>
    <scope>NUCLEOTIDE SEQUENCE [LARGE SCALE GENOMIC DNA]</scope>
    <source>
        <strain evidence="3">R1DC9</strain>
    </source>
</reference>
<feature type="chain" id="PRO_5020925814" description="Outer membrane protein beta-barrel domain-containing protein" evidence="1">
    <location>
        <begin position="21"/>
        <end position="357"/>
    </location>
</feature>
<accession>A0A4D7K8X4</accession>
<sequence length="357" mass="41523">MKLHLILLTGFFLSIINIHAQTDFRPGYVITSSEDTLQGEIDYRGDLLMSKVCKFKNKSNNVTEFSPGDIIAYRFIDSKYYVSKEVNQKDVFLEYLIQGEMNIYYMRDESGDHYYIEKDNTEFTRLPYEEKIMHVDGKRVLYESTQHIGLLKYYTRDAPDFVSRVKTIKKPEHRNLIKLAEDYHNAVCKEEEKCIIYEKKLPLIKIAVTPYLGLTKYKGYDGFVNEIGGYLSFWAPRTSEKLFFKTGLIYNKLSEEEGEDITVYKIPLQVQYIFRAHRIQPNLSAGVNFLTARLNNYKEISHTLTLNAGLDYKIFKNAYLSTMLNSEFTPPSRVAVSDSMGFGLISYSFIVAMRFDL</sequence>
<evidence type="ECO:0000313" key="3">
    <source>
        <dbReference type="Proteomes" id="UP000298616"/>
    </source>
</evidence>
<dbReference type="KEGG" id="fpf:DCC35_13795"/>
<keyword evidence="3" id="KW-1185">Reference proteome</keyword>
<keyword evidence="1" id="KW-0732">Signal</keyword>